<evidence type="ECO:0000313" key="3">
    <source>
        <dbReference type="EMBL" id="BBE31177.1"/>
    </source>
</evidence>
<evidence type="ECO:0000256" key="1">
    <source>
        <dbReference type="SAM" id="SignalP"/>
    </source>
</evidence>
<dbReference type="InterPro" id="IPR033399">
    <property type="entry name" value="TP_0789-like"/>
</dbReference>
<feature type="domain" description="Uncharacterized protein TP-0789" evidence="2">
    <location>
        <begin position="70"/>
        <end position="246"/>
    </location>
</feature>
<dbReference type="KEGG" id="ocy:OSSY52_13180"/>
<keyword evidence="1" id="KW-0732">Signal</keyword>
<dbReference type="SUPFAM" id="SSF89392">
    <property type="entry name" value="Prokaryotic lipoproteins and lipoprotein localization factors"/>
    <property type="match status" value="1"/>
</dbReference>
<dbReference type="AlphaFoldDB" id="A0A7G1G8A6"/>
<dbReference type="InParanoid" id="A0A7G1G8A6"/>
<dbReference type="InterPro" id="IPR029046">
    <property type="entry name" value="LolA/LolB/LppX"/>
</dbReference>
<protein>
    <recommendedName>
        <fullName evidence="2">Uncharacterized protein TP-0789 domain-containing protein</fullName>
    </recommendedName>
</protein>
<organism evidence="3 4">
    <name type="scientific">Tepiditoga spiralis</name>
    <dbReference type="NCBI Taxonomy" id="2108365"/>
    <lineage>
        <taxon>Bacteria</taxon>
        <taxon>Thermotogati</taxon>
        <taxon>Thermotogota</taxon>
        <taxon>Thermotogae</taxon>
        <taxon>Petrotogales</taxon>
        <taxon>Petrotogaceae</taxon>
        <taxon>Tepiditoga</taxon>
    </lineage>
</organism>
<dbReference type="RefSeq" id="WP_190613563.1">
    <property type="nucleotide sequence ID" value="NZ_AP018712.1"/>
</dbReference>
<sequence length="253" mass="29116">MKKVVLTLSLLLVLAVSMFSITGKEVLDKVKDVHDNFKNEKSLVSMNLVDANGNSRERIFDMYLMKKGEDTLAMVRFNKPSEVKRITLLTLSDDEIYLYMPAYRKTKRISGGAKNGNFVGSDLKFSDISLLYNEQSGSYKANLLEEKDKMYKVEILPEDKDSDYGRIVAEIQKENMLITKVEFYNLKNEHIKTMVFSNIKNFDGHVLATHIELKDLKAKHSTILDIKTVDFDLPFTAKFFNKMSISKPVLKYR</sequence>
<evidence type="ECO:0000313" key="4">
    <source>
        <dbReference type="Proteomes" id="UP000516361"/>
    </source>
</evidence>
<dbReference type="Pfam" id="PF17131">
    <property type="entry name" value="LolA_like"/>
    <property type="match status" value="1"/>
</dbReference>
<reference evidence="3 4" key="1">
    <citation type="submission" date="2018-06" db="EMBL/GenBank/DDBJ databases">
        <title>Genome sequencing of Oceanotoga sp. sy52.</title>
        <authorList>
            <person name="Mori K."/>
        </authorList>
    </citation>
    <scope>NUCLEOTIDE SEQUENCE [LARGE SCALE GENOMIC DNA]</scope>
    <source>
        <strain evidence="4">sy52</strain>
    </source>
</reference>
<gene>
    <name evidence="3" type="ORF">OSSY52_13180</name>
</gene>
<name>A0A7G1G8A6_9BACT</name>
<proteinExistence type="predicted"/>
<keyword evidence="4" id="KW-1185">Reference proteome</keyword>
<accession>A0A7G1G8A6</accession>
<evidence type="ECO:0000259" key="2">
    <source>
        <dbReference type="Pfam" id="PF17131"/>
    </source>
</evidence>
<dbReference type="CDD" id="cd16329">
    <property type="entry name" value="LolA_like"/>
    <property type="match status" value="1"/>
</dbReference>
<feature type="chain" id="PRO_5028926902" description="Uncharacterized protein TP-0789 domain-containing protein" evidence="1">
    <location>
        <begin position="24"/>
        <end position="253"/>
    </location>
</feature>
<dbReference type="Proteomes" id="UP000516361">
    <property type="component" value="Chromosome"/>
</dbReference>
<dbReference type="Gene3D" id="2.50.20.10">
    <property type="entry name" value="Lipoprotein localisation LolA/LolB/LppX"/>
    <property type="match status" value="1"/>
</dbReference>
<feature type="signal peptide" evidence="1">
    <location>
        <begin position="1"/>
        <end position="23"/>
    </location>
</feature>
<dbReference type="EMBL" id="AP018712">
    <property type="protein sequence ID" value="BBE31177.1"/>
    <property type="molecule type" value="Genomic_DNA"/>
</dbReference>